<keyword evidence="3 6" id="KW-0812">Transmembrane</keyword>
<feature type="transmembrane region" description="Helical" evidence="6">
    <location>
        <begin position="278"/>
        <end position="305"/>
    </location>
</feature>
<dbReference type="GO" id="GO:0022857">
    <property type="term" value="F:transmembrane transporter activity"/>
    <property type="evidence" value="ECO:0007669"/>
    <property type="project" value="TreeGrafter"/>
</dbReference>
<feature type="transmembrane region" description="Helical" evidence="6">
    <location>
        <begin position="750"/>
        <end position="770"/>
    </location>
</feature>
<dbReference type="AlphaFoldDB" id="A0A9D1E1I5"/>
<feature type="domain" description="MacB-like periplasmic core" evidence="8">
    <location>
        <begin position="13"/>
        <end position="202"/>
    </location>
</feature>
<dbReference type="PANTHER" id="PTHR30572">
    <property type="entry name" value="MEMBRANE COMPONENT OF TRANSPORTER-RELATED"/>
    <property type="match status" value="1"/>
</dbReference>
<feature type="transmembrane region" description="Helical" evidence="6">
    <location>
        <begin position="12"/>
        <end position="36"/>
    </location>
</feature>
<gene>
    <name evidence="9" type="ORF">IAC94_05315</name>
</gene>
<dbReference type="InterPro" id="IPR025857">
    <property type="entry name" value="MacB_PCD"/>
</dbReference>
<dbReference type="Pfam" id="PF02687">
    <property type="entry name" value="FtsX"/>
    <property type="match status" value="2"/>
</dbReference>
<keyword evidence="2" id="KW-1003">Cell membrane</keyword>
<protein>
    <submittedName>
        <fullName evidence="9">ABC transporter permease</fullName>
    </submittedName>
</protein>
<dbReference type="Pfam" id="PF12704">
    <property type="entry name" value="MacB_PCD"/>
    <property type="match status" value="1"/>
</dbReference>
<keyword evidence="4 6" id="KW-1133">Transmembrane helix</keyword>
<sequence>MRLKFNRHKTFSTVLNVIGLTLAFSVFLILTVQVVYDTRYDLNYPDTDKIVRLEYSDPTSPGVYGVQLSRPFIEHLKTFFPQAEAVSCYWYYKNGNRSPFKEANTETPGIMLRYTQTDFDLLRVFPFEFIEGDTSGYRAPGTAVISQKAADKVFGSQSPVGKDIQFDIKSGDGSSWRIVAVYKDFPDNSSMDNDLLLNLGDYSMTNYSEWSYPCYMKMNTFEGVEPLLDSLGAVMFGEDSEFKDQVDFRLSHLHDAYYARDVEGDNMAKGNRSTTMTLLTVSILVLLIAIINFVNFAMASVPFSIKSINTRRVIGSTRGQQIWAQLWRALGLVLLAFALSVGMMSLAATSSIASNISGSLRVADNLPIILIGLGVAVVTAFIAGIFPARYSTSFNPAMVLKGSFSLSAKGRKMRSVLVGFQYVISFILILCSLFITVQIKYMKGYDMGFDREQTVEFFVSSKIGNSRETLRQMLMENPNITDVTFAGNQVVSQGKMGWGRTYQGQRVQMDCLPVDPNFISFFGMEIAEGRDFTESDNLNPNGTFIVNQAFMAKYPFLRLGLKFTGHKSDDMPAEIVGIVKDFNFQPLQYSVAPIVLYNFGSEPWWPLTVGYAKVLPGNVQETFKFIREKCAELDPTFDTSSMGLYFMDEGIGRLYEKEDNLNRLITTAALISLLISVIGILGLVYFETQFRRKEIAVRRVHGASVGEILAMLNRYYLIITLVCFVVAVPVAIVIIRSWVAAFPYQSPVPVWIFLAALLIIGLITIVTVTLQSRRAALRNPIDSISNE</sequence>
<organism evidence="9 10">
    <name type="scientific">Candidatus Coprenecus avistercoris</name>
    <dbReference type="NCBI Taxonomy" id="2840730"/>
    <lineage>
        <taxon>Bacteria</taxon>
        <taxon>Pseudomonadati</taxon>
        <taxon>Bacteroidota</taxon>
        <taxon>Bacteroidia</taxon>
        <taxon>Bacteroidales</taxon>
        <taxon>Rikenellaceae</taxon>
        <taxon>Rikenellaceae incertae sedis</taxon>
        <taxon>Candidatus Coprenecus</taxon>
    </lineage>
</organism>
<evidence type="ECO:0000313" key="10">
    <source>
        <dbReference type="Proteomes" id="UP000886744"/>
    </source>
</evidence>
<evidence type="ECO:0000256" key="6">
    <source>
        <dbReference type="SAM" id="Phobius"/>
    </source>
</evidence>
<dbReference type="EMBL" id="DVHI01000068">
    <property type="protein sequence ID" value="HIR62922.1"/>
    <property type="molecule type" value="Genomic_DNA"/>
</dbReference>
<dbReference type="GO" id="GO:0005886">
    <property type="term" value="C:plasma membrane"/>
    <property type="evidence" value="ECO:0007669"/>
    <property type="project" value="UniProtKB-SubCell"/>
</dbReference>
<proteinExistence type="predicted"/>
<comment type="subcellular location">
    <subcellularLocation>
        <location evidence="1">Cell membrane</location>
        <topology evidence="1">Multi-pass membrane protein</topology>
    </subcellularLocation>
</comment>
<feature type="transmembrane region" description="Helical" evidence="6">
    <location>
        <begin position="326"/>
        <end position="348"/>
    </location>
</feature>
<keyword evidence="5 6" id="KW-0472">Membrane</keyword>
<reference evidence="9" key="2">
    <citation type="journal article" date="2021" name="PeerJ">
        <title>Extensive microbial diversity within the chicken gut microbiome revealed by metagenomics and culture.</title>
        <authorList>
            <person name="Gilroy R."/>
            <person name="Ravi A."/>
            <person name="Getino M."/>
            <person name="Pursley I."/>
            <person name="Horton D.L."/>
            <person name="Alikhan N.F."/>
            <person name="Baker D."/>
            <person name="Gharbi K."/>
            <person name="Hall N."/>
            <person name="Watson M."/>
            <person name="Adriaenssens E.M."/>
            <person name="Foster-Nyarko E."/>
            <person name="Jarju S."/>
            <person name="Secka A."/>
            <person name="Antonio M."/>
            <person name="Oren A."/>
            <person name="Chaudhuri R.R."/>
            <person name="La Ragione R."/>
            <person name="Hildebrand F."/>
            <person name="Pallen M.J."/>
        </authorList>
    </citation>
    <scope>NUCLEOTIDE SEQUENCE</scope>
    <source>
        <strain evidence="9">ChiHjej13B12-12457</strain>
    </source>
</reference>
<reference evidence="9" key="1">
    <citation type="submission" date="2020-10" db="EMBL/GenBank/DDBJ databases">
        <authorList>
            <person name="Gilroy R."/>
        </authorList>
    </citation>
    <scope>NUCLEOTIDE SEQUENCE</scope>
    <source>
        <strain evidence="9">ChiHjej13B12-12457</strain>
    </source>
</reference>
<evidence type="ECO:0000256" key="2">
    <source>
        <dbReference type="ARBA" id="ARBA00022475"/>
    </source>
</evidence>
<dbReference type="InterPro" id="IPR003838">
    <property type="entry name" value="ABC3_permease_C"/>
</dbReference>
<feature type="transmembrane region" description="Helical" evidence="6">
    <location>
        <begin position="368"/>
        <end position="388"/>
    </location>
</feature>
<comment type="caution">
    <text evidence="9">The sequence shown here is derived from an EMBL/GenBank/DDBJ whole genome shotgun (WGS) entry which is preliminary data.</text>
</comment>
<feature type="transmembrane region" description="Helical" evidence="6">
    <location>
        <begin position="715"/>
        <end position="738"/>
    </location>
</feature>
<feature type="transmembrane region" description="Helical" evidence="6">
    <location>
        <begin position="664"/>
        <end position="686"/>
    </location>
</feature>
<evidence type="ECO:0000259" key="7">
    <source>
        <dbReference type="Pfam" id="PF02687"/>
    </source>
</evidence>
<dbReference type="Proteomes" id="UP000886744">
    <property type="component" value="Unassembled WGS sequence"/>
</dbReference>
<feature type="domain" description="ABC3 transporter permease C-terminal" evidence="7">
    <location>
        <begin position="280"/>
        <end position="396"/>
    </location>
</feature>
<evidence type="ECO:0000256" key="4">
    <source>
        <dbReference type="ARBA" id="ARBA00022989"/>
    </source>
</evidence>
<accession>A0A9D1E1I5</accession>
<dbReference type="InterPro" id="IPR050250">
    <property type="entry name" value="Macrolide_Exporter_MacB"/>
</dbReference>
<feature type="domain" description="ABC3 transporter permease C-terminal" evidence="7">
    <location>
        <begin position="668"/>
        <end position="778"/>
    </location>
</feature>
<evidence type="ECO:0000259" key="8">
    <source>
        <dbReference type="Pfam" id="PF12704"/>
    </source>
</evidence>
<evidence type="ECO:0000313" key="9">
    <source>
        <dbReference type="EMBL" id="HIR62922.1"/>
    </source>
</evidence>
<evidence type="ECO:0000256" key="5">
    <source>
        <dbReference type="ARBA" id="ARBA00023136"/>
    </source>
</evidence>
<feature type="transmembrane region" description="Helical" evidence="6">
    <location>
        <begin position="416"/>
        <end position="437"/>
    </location>
</feature>
<evidence type="ECO:0000256" key="1">
    <source>
        <dbReference type="ARBA" id="ARBA00004651"/>
    </source>
</evidence>
<name>A0A9D1E1I5_9BACT</name>
<dbReference type="PANTHER" id="PTHR30572:SF18">
    <property type="entry name" value="ABC-TYPE MACROLIDE FAMILY EXPORT SYSTEM PERMEASE COMPONENT 2"/>
    <property type="match status" value="1"/>
</dbReference>
<evidence type="ECO:0000256" key="3">
    <source>
        <dbReference type="ARBA" id="ARBA00022692"/>
    </source>
</evidence>